<dbReference type="GeneID" id="111245491"/>
<dbReference type="Pfam" id="PF13561">
    <property type="entry name" value="adh_short_C2"/>
    <property type="match status" value="1"/>
</dbReference>
<dbReference type="EnsemblMetazoa" id="XM_022793912">
    <property type="protein sequence ID" value="XP_022649647"/>
    <property type="gene ID" value="LOC111245491"/>
</dbReference>
<dbReference type="InterPro" id="IPR020904">
    <property type="entry name" value="Sc_DH/Rdtase_CS"/>
</dbReference>
<protein>
    <recommendedName>
        <fullName evidence="5">3-ketoacyl-[acyl-carrier-protein] reductase beta subunit</fullName>
    </recommendedName>
    <alternativeName>
        <fullName evidence="4">Quinone reductase CBR4</fullName>
    </alternativeName>
</protein>
<keyword evidence="3" id="KW-0560">Oxidoreductase</keyword>
<evidence type="ECO:0000256" key="1">
    <source>
        <dbReference type="ARBA" id="ARBA00005194"/>
    </source>
</evidence>
<evidence type="ECO:0000259" key="6">
    <source>
        <dbReference type="SMART" id="SM00822"/>
    </source>
</evidence>
<dbReference type="PANTHER" id="PTHR42760:SF133">
    <property type="entry name" value="3-OXOACYL-[ACYL-CARRIER-PROTEIN] REDUCTASE"/>
    <property type="match status" value="1"/>
</dbReference>
<dbReference type="OrthoDB" id="294295at2759"/>
<dbReference type="RefSeq" id="XP_022649647.1">
    <property type="nucleotide sequence ID" value="XM_022793912.1"/>
</dbReference>
<dbReference type="Gene3D" id="3.40.50.720">
    <property type="entry name" value="NAD(P)-binding Rossmann-like Domain"/>
    <property type="match status" value="1"/>
</dbReference>
<dbReference type="InterPro" id="IPR002347">
    <property type="entry name" value="SDR_fam"/>
</dbReference>
<dbReference type="PRINTS" id="PR00081">
    <property type="entry name" value="GDHRDH"/>
</dbReference>
<comment type="similarity">
    <text evidence="2">Belongs to the short-chain dehydrogenases/reductases (SDR) family.</text>
</comment>
<dbReference type="SUPFAM" id="SSF51735">
    <property type="entry name" value="NAD(P)-binding Rossmann-fold domains"/>
    <property type="match status" value="1"/>
</dbReference>
<comment type="pathway">
    <text evidence="1">Lipid metabolism; fatty acid biosynthesis.</text>
</comment>
<evidence type="ECO:0000256" key="2">
    <source>
        <dbReference type="ARBA" id="ARBA00006484"/>
    </source>
</evidence>
<dbReference type="GO" id="GO:0006633">
    <property type="term" value="P:fatty acid biosynthetic process"/>
    <property type="evidence" value="ECO:0007669"/>
    <property type="project" value="TreeGrafter"/>
</dbReference>
<sequence length="247" mass="26090">MAVTVKPLSGVAVIFGGSRGIGAACTRLFALEGWKTVAVGRKPENLQWISYEKAPGRDLHAEVCDIADEDKVKSTVKNIEESHGPIYVIVNCAGISMNKLLVQSSADEIRSVVDTNLLGTMFTSRAVLRYMLRRKAGSIINIGSVVGHRGNSGQTAYAASKAALGGFTRSLAKEVASKNIRVNMVSPGLIATDMISGVNVSAIKPQIALGRLGEAEEVARVVNFLATKASYITGQDVPVCGGLSIQM</sequence>
<name>A0A7M7JCL0_VARDE</name>
<feature type="domain" description="Ketoreductase" evidence="6">
    <location>
        <begin position="10"/>
        <end position="193"/>
    </location>
</feature>
<dbReference type="SMART" id="SM00822">
    <property type="entry name" value="PKS_KR"/>
    <property type="match status" value="1"/>
</dbReference>
<dbReference type="InterPro" id="IPR057326">
    <property type="entry name" value="KR_dom"/>
</dbReference>
<dbReference type="PROSITE" id="PS00061">
    <property type="entry name" value="ADH_SHORT"/>
    <property type="match status" value="1"/>
</dbReference>
<dbReference type="AlphaFoldDB" id="A0A7M7JCL0"/>
<reference evidence="7" key="1">
    <citation type="submission" date="2021-01" db="UniProtKB">
        <authorList>
            <consortium name="EnsemblMetazoa"/>
        </authorList>
    </citation>
    <scope>IDENTIFICATION</scope>
</reference>
<proteinExistence type="inferred from homology"/>
<dbReference type="GO" id="GO:0048038">
    <property type="term" value="F:quinone binding"/>
    <property type="evidence" value="ECO:0007669"/>
    <property type="project" value="TreeGrafter"/>
</dbReference>
<dbReference type="GO" id="GO:0016616">
    <property type="term" value="F:oxidoreductase activity, acting on the CH-OH group of donors, NAD or NADP as acceptor"/>
    <property type="evidence" value="ECO:0007669"/>
    <property type="project" value="TreeGrafter"/>
</dbReference>
<evidence type="ECO:0000313" key="8">
    <source>
        <dbReference type="Proteomes" id="UP000594260"/>
    </source>
</evidence>
<organism evidence="7 8">
    <name type="scientific">Varroa destructor</name>
    <name type="common">Honeybee mite</name>
    <dbReference type="NCBI Taxonomy" id="109461"/>
    <lineage>
        <taxon>Eukaryota</taxon>
        <taxon>Metazoa</taxon>
        <taxon>Ecdysozoa</taxon>
        <taxon>Arthropoda</taxon>
        <taxon>Chelicerata</taxon>
        <taxon>Arachnida</taxon>
        <taxon>Acari</taxon>
        <taxon>Parasitiformes</taxon>
        <taxon>Mesostigmata</taxon>
        <taxon>Gamasina</taxon>
        <taxon>Dermanyssoidea</taxon>
        <taxon>Varroidae</taxon>
        <taxon>Varroa</taxon>
    </lineage>
</organism>
<dbReference type="PANTHER" id="PTHR42760">
    <property type="entry name" value="SHORT-CHAIN DEHYDROGENASES/REDUCTASES FAMILY MEMBER"/>
    <property type="match status" value="1"/>
</dbReference>
<keyword evidence="8" id="KW-1185">Reference proteome</keyword>
<evidence type="ECO:0000256" key="5">
    <source>
        <dbReference type="ARBA" id="ARBA00041707"/>
    </source>
</evidence>
<dbReference type="InParanoid" id="A0A7M7JCL0"/>
<dbReference type="OMA" id="PISCRIG"/>
<dbReference type="FunFam" id="3.40.50.720:FF:000173">
    <property type="entry name" value="3-oxoacyl-[acyl-carrier protein] reductase"/>
    <property type="match status" value="1"/>
</dbReference>
<dbReference type="PRINTS" id="PR00080">
    <property type="entry name" value="SDRFAMILY"/>
</dbReference>
<evidence type="ECO:0000313" key="7">
    <source>
        <dbReference type="EnsemblMetazoa" id="XP_022649647"/>
    </source>
</evidence>
<dbReference type="InterPro" id="IPR036291">
    <property type="entry name" value="NAD(P)-bd_dom_sf"/>
</dbReference>
<evidence type="ECO:0000256" key="3">
    <source>
        <dbReference type="ARBA" id="ARBA00023002"/>
    </source>
</evidence>
<accession>A0A7M7JCL0</accession>
<dbReference type="Proteomes" id="UP000594260">
    <property type="component" value="Unplaced"/>
</dbReference>
<evidence type="ECO:0000256" key="4">
    <source>
        <dbReference type="ARBA" id="ARBA00041580"/>
    </source>
</evidence>
<dbReference type="KEGG" id="vde:111245491"/>